<organism evidence="1">
    <name type="scientific">Megaviridae environmental sample</name>
    <dbReference type="NCBI Taxonomy" id="1737588"/>
    <lineage>
        <taxon>Viruses</taxon>
        <taxon>Varidnaviria</taxon>
        <taxon>Bamfordvirae</taxon>
        <taxon>Nucleocytoviricota</taxon>
        <taxon>Megaviricetes</taxon>
        <taxon>Imitervirales</taxon>
        <taxon>Mimiviridae</taxon>
        <taxon>environmental samples</taxon>
    </lineage>
</organism>
<dbReference type="EMBL" id="MN448289">
    <property type="protein sequence ID" value="QFG74675.1"/>
    <property type="molecule type" value="Genomic_DNA"/>
</dbReference>
<dbReference type="Pfam" id="PF23827">
    <property type="entry name" value="DUF7197"/>
    <property type="match status" value="1"/>
</dbReference>
<name>A0A5J6VKP8_9VIRU</name>
<reference evidence="1" key="1">
    <citation type="journal article" date="2019" name="Philos. Trans. R. Soc. Lond., B, Biol. Sci.">
        <title>Targeted metagenomic recovery of four divergent viruses reveals shared and distinctive characteristics of giant viruses of marine eukaryotes.</title>
        <authorList>
            <person name="Needham D.M."/>
            <person name="Poirier C."/>
            <person name="Hehenberger E."/>
            <person name="Jimenez V."/>
            <person name="Swalwell J.E."/>
            <person name="Santoro A.E."/>
            <person name="Worden A.Z."/>
        </authorList>
    </citation>
    <scope>NUCLEOTIDE SEQUENCE</scope>
    <source>
        <strain evidence="1">MPacV-611</strain>
    </source>
</reference>
<dbReference type="InterPro" id="IPR055621">
    <property type="entry name" value="DUF7197"/>
</dbReference>
<accession>A0A5J6VKP8</accession>
<protein>
    <submittedName>
        <fullName evidence="1">Uncharacterized protein</fullName>
    </submittedName>
</protein>
<evidence type="ECO:0000313" key="1">
    <source>
        <dbReference type="EMBL" id="QFG74675.1"/>
    </source>
</evidence>
<sequence>MKLIYNNETVKLLNLSIHETTLLQSLEQYYNNNNNFFKLAKIINGEHLISRRTIEYFVTNYCKVTLSTRYIYYSYKDQLKAFKKIYFDPFGRGSRIPFILGDNYIITTIAQLNFYRWFFENSLDEYCIKNIVSIQQKLNKSEKKEKSNNKIDTILYKKTTSMIITF</sequence>
<proteinExistence type="predicted"/>